<feature type="region of interest" description="Disordered" evidence="9">
    <location>
        <begin position="211"/>
        <end position="230"/>
    </location>
</feature>
<keyword evidence="3" id="KW-0808">Transferase</keyword>
<feature type="region of interest" description="Disordered" evidence="9">
    <location>
        <begin position="53"/>
        <end position="89"/>
    </location>
</feature>
<keyword evidence="4" id="KW-0479">Metal-binding</keyword>
<evidence type="ECO:0000313" key="11">
    <source>
        <dbReference type="EMBL" id="KAK3324219.1"/>
    </source>
</evidence>
<feature type="compositionally biased region" description="Basic and acidic residues" evidence="9">
    <location>
        <begin position="393"/>
        <end position="410"/>
    </location>
</feature>
<protein>
    <recommendedName>
        <fullName evidence="2">RING-type E3 ubiquitin transferase</fullName>
        <ecNumber evidence="2">2.3.2.27</ecNumber>
    </recommendedName>
</protein>
<dbReference type="FunFam" id="3.30.40.10:FF:000127">
    <property type="entry name" value="E3 ubiquitin-protein ligase RNF181"/>
    <property type="match status" value="1"/>
</dbReference>
<keyword evidence="6" id="KW-0833">Ubl conjugation pathway</keyword>
<dbReference type="GO" id="GO:0061630">
    <property type="term" value="F:ubiquitin protein ligase activity"/>
    <property type="evidence" value="ECO:0007669"/>
    <property type="project" value="UniProtKB-EC"/>
</dbReference>
<comment type="caution">
    <text evidence="11">The sequence shown here is derived from an EMBL/GenBank/DDBJ whole genome shotgun (WGS) entry which is preliminary data.</text>
</comment>
<organism evidence="11 12">
    <name type="scientific">Cercophora scortea</name>
    <dbReference type="NCBI Taxonomy" id="314031"/>
    <lineage>
        <taxon>Eukaryota</taxon>
        <taxon>Fungi</taxon>
        <taxon>Dikarya</taxon>
        <taxon>Ascomycota</taxon>
        <taxon>Pezizomycotina</taxon>
        <taxon>Sordariomycetes</taxon>
        <taxon>Sordariomycetidae</taxon>
        <taxon>Sordariales</taxon>
        <taxon>Lasiosphaeriaceae</taxon>
        <taxon>Cercophora</taxon>
    </lineage>
</organism>
<keyword evidence="5 8" id="KW-0863">Zinc-finger</keyword>
<dbReference type="PROSITE" id="PS50089">
    <property type="entry name" value="ZF_RING_2"/>
    <property type="match status" value="1"/>
</dbReference>
<dbReference type="GO" id="GO:0006511">
    <property type="term" value="P:ubiquitin-dependent protein catabolic process"/>
    <property type="evidence" value="ECO:0007669"/>
    <property type="project" value="TreeGrafter"/>
</dbReference>
<dbReference type="SMART" id="SM00184">
    <property type="entry name" value="RING"/>
    <property type="match status" value="1"/>
</dbReference>
<evidence type="ECO:0000256" key="2">
    <source>
        <dbReference type="ARBA" id="ARBA00012483"/>
    </source>
</evidence>
<keyword evidence="7" id="KW-0862">Zinc</keyword>
<dbReference type="PANTHER" id="PTHR45931:SF3">
    <property type="entry name" value="RING ZINC FINGER-CONTAINING PROTEIN"/>
    <property type="match status" value="1"/>
</dbReference>
<evidence type="ECO:0000256" key="5">
    <source>
        <dbReference type="ARBA" id="ARBA00022771"/>
    </source>
</evidence>
<dbReference type="Proteomes" id="UP001286456">
    <property type="component" value="Unassembled WGS sequence"/>
</dbReference>
<dbReference type="CDD" id="cd16454">
    <property type="entry name" value="RING-H2_PA-TM-RING"/>
    <property type="match status" value="1"/>
</dbReference>
<evidence type="ECO:0000259" key="10">
    <source>
        <dbReference type="PROSITE" id="PS50089"/>
    </source>
</evidence>
<evidence type="ECO:0000256" key="9">
    <source>
        <dbReference type="SAM" id="MobiDB-lite"/>
    </source>
</evidence>
<dbReference type="SUPFAM" id="SSF57850">
    <property type="entry name" value="RING/U-box"/>
    <property type="match status" value="1"/>
</dbReference>
<keyword evidence="12" id="KW-1185">Reference proteome</keyword>
<evidence type="ECO:0000256" key="7">
    <source>
        <dbReference type="ARBA" id="ARBA00022833"/>
    </source>
</evidence>
<feature type="compositionally biased region" description="Polar residues" evidence="9">
    <location>
        <begin position="424"/>
        <end position="447"/>
    </location>
</feature>
<accession>A0AAE0IFJ6</accession>
<evidence type="ECO:0000256" key="8">
    <source>
        <dbReference type="PROSITE-ProRule" id="PRU00175"/>
    </source>
</evidence>
<dbReference type="InterPro" id="IPR051834">
    <property type="entry name" value="RING_finger_E3_ligase"/>
</dbReference>
<feature type="compositionally biased region" description="Low complexity" evidence="9">
    <location>
        <begin position="366"/>
        <end position="389"/>
    </location>
</feature>
<evidence type="ECO:0000313" key="12">
    <source>
        <dbReference type="Proteomes" id="UP001286456"/>
    </source>
</evidence>
<dbReference type="EC" id="2.3.2.27" evidence="2"/>
<name>A0AAE0IFJ6_9PEZI</name>
<dbReference type="GO" id="GO:0008270">
    <property type="term" value="F:zinc ion binding"/>
    <property type="evidence" value="ECO:0007669"/>
    <property type="project" value="UniProtKB-KW"/>
</dbReference>
<reference evidence="11" key="2">
    <citation type="submission" date="2023-06" db="EMBL/GenBank/DDBJ databases">
        <authorList>
            <consortium name="Lawrence Berkeley National Laboratory"/>
            <person name="Haridas S."/>
            <person name="Hensen N."/>
            <person name="Bonometti L."/>
            <person name="Westerberg I."/>
            <person name="Brannstrom I.O."/>
            <person name="Guillou S."/>
            <person name="Cros-Aarteil S."/>
            <person name="Calhoun S."/>
            <person name="Kuo A."/>
            <person name="Mondo S."/>
            <person name="Pangilinan J."/>
            <person name="Riley R."/>
            <person name="Labutti K."/>
            <person name="Andreopoulos B."/>
            <person name="Lipzen A."/>
            <person name="Chen C."/>
            <person name="Yanf M."/>
            <person name="Daum C."/>
            <person name="Ng V."/>
            <person name="Clum A."/>
            <person name="Steindorff A."/>
            <person name="Ohm R."/>
            <person name="Martin F."/>
            <person name="Silar P."/>
            <person name="Natvig D."/>
            <person name="Lalanne C."/>
            <person name="Gautier V."/>
            <person name="Ament-Velasquez S.L."/>
            <person name="Kruys A."/>
            <person name="Hutchinson M.I."/>
            <person name="Powell A.J."/>
            <person name="Barry K."/>
            <person name="Miller A.N."/>
            <person name="Grigoriev I.V."/>
            <person name="Debuchy R."/>
            <person name="Gladieux P."/>
            <person name="Thoren M.H."/>
            <person name="Johannesson H."/>
        </authorList>
    </citation>
    <scope>NUCLEOTIDE SEQUENCE</scope>
    <source>
        <strain evidence="11">SMH4131-1</strain>
    </source>
</reference>
<dbReference type="InterPro" id="IPR013083">
    <property type="entry name" value="Znf_RING/FYVE/PHD"/>
</dbReference>
<sequence>MASFQSRQSHLVALEGRQIVFCHSCENEWYHEETRGLKCPRCSSEATEIVEPESDPRLNTRDLPSPFANIFSNVSRRPGIDSDSDPEEGDIEEHAIGGRGGLFLRAAASRPRNTANRSPEDDIMRRFTELLGDIGGPRPGFGDEAGHSPRAGNRPGQVFFTTPPRIHRTTFHAGPVSGTSFTITTGTTHMAGGPEGAAPPDFAAIFGNLIRPPSPNGNDAPRNPHGGPPPLPGVFGMGFAEIIASLINPQQAVRGDAVYTQEALDRIITTLMEANPQSNAAPPATQDAIESLEKKRLDDEMLGPEGKAECTICIDDMYKGAEVSVLPCKHWFHGECVTLWLKEHNTCPICRTPIEGGPSRSTNNAQSSQQQPQPTPPQNIFGISPFSPSRPRPPTERPGRTHRENEERLNAIRNLSGYRRSDSETQSGVSRRNSLSPTNPRTPPSTEDASRSARVRSPSLRERDPPIPNYETRPEYDGRSYATSSWFGGGGNSENNRSSPDRRGSDGRENRDPQPSASHGPLGWIRDHLTRSSGSGADRDRRR</sequence>
<dbReference type="Pfam" id="PF13639">
    <property type="entry name" value="zf-RING_2"/>
    <property type="match status" value="1"/>
</dbReference>
<reference evidence="11" key="1">
    <citation type="journal article" date="2023" name="Mol. Phylogenet. Evol.">
        <title>Genome-scale phylogeny and comparative genomics of the fungal order Sordariales.</title>
        <authorList>
            <person name="Hensen N."/>
            <person name="Bonometti L."/>
            <person name="Westerberg I."/>
            <person name="Brannstrom I.O."/>
            <person name="Guillou S."/>
            <person name="Cros-Aarteil S."/>
            <person name="Calhoun S."/>
            <person name="Haridas S."/>
            <person name="Kuo A."/>
            <person name="Mondo S."/>
            <person name="Pangilinan J."/>
            <person name="Riley R."/>
            <person name="LaButti K."/>
            <person name="Andreopoulos B."/>
            <person name="Lipzen A."/>
            <person name="Chen C."/>
            <person name="Yan M."/>
            <person name="Daum C."/>
            <person name="Ng V."/>
            <person name="Clum A."/>
            <person name="Steindorff A."/>
            <person name="Ohm R.A."/>
            <person name="Martin F."/>
            <person name="Silar P."/>
            <person name="Natvig D.O."/>
            <person name="Lalanne C."/>
            <person name="Gautier V."/>
            <person name="Ament-Velasquez S.L."/>
            <person name="Kruys A."/>
            <person name="Hutchinson M.I."/>
            <person name="Powell A.J."/>
            <person name="Barry K."/>
            <person name="Miller A.N."/>
            <person name="Grigoriev I.V."/>
            <person name="Debuchy R."/>
            <person name="Gladieux P."/>
            <person name="Hiltunen Thoren M."/>
            <person name="Johannesson H."/>
        </authorList>
    </citation>
    <scope>NUCLEOTIDE SEQUENCE</scope>
    <source>
        <strain evidence="11">SMH4131-1</strain>
    </source>
</reference>
<dbReference type="InterPro" id="IPR001841">
    <property type="entry name" value="Znf_RING"/>
</dbReference>
<proteinExistence type="predicted"/>
<feature type="compositionally biased region" description="Basic and acidic residues" evidence="9">
    <location>
        <begin position="499"/>
        <end position="512"/>
    </location>
</feature>
<feature type="domain" description="RING-type" evidence="10">
    <location>
        <begin position="310"/>
        <end position="351"/>
    </location>
</feature>
<dbReference type="PANTHER" id="PTHR45931">
    <property type="entry name" value="SI:CH211-59O9.10"/>
    <property type="match status" value="1"/>
</dbReference>
<dbReference type="AlphaFoldDB" id="A0AAE0IFJ6"/>
<dbReference type="Gene3D" id="3.30.40.10">
    <property type="entry name" value="Zinc/RING finger domain, C3HC4 (zinc finger)"/>
    <property type="match status" value="1"/>
</dbReference>
<feature type="region of interest" description="Disordered" evidence="9">
    <location>
        <begin position="357"/>
        <end position="543"/>
    </location>
</feature>
<dbReference type="EMBL" id="JAUEPO010000004">
    <property type="protein sequence ID" value="KAK3324219.1"/>
    <property type="molecule type" value="Genomic_DNA"/>
</dbReference>
<dbReference type="GO" id="GO:0005634">
    <property type="term" value="C:nucleus"/>
    <property type="evidence" value="ECO:0007669"/>
    <property type="project" value="TreeGrafter"/>
</dbReference>
<evidence type="ECO:0000256" key="1">
    <source>
        <dbReference type="ARBA" id="ARBA00000900"/>
    </source>
</evidence>
<evidence type="ECO:0000256" key="6">
    <source>
        <dbReference type="ARBA" id="ARBA00022786"/>
    </source>
</evidence>
<evidence type="ECO:0000256" key="3">
    <source>
        <dbReference type="ARBA" id="ARBA00022679"/>
    </source>
</evidence>
<evidence type="ECO:0000256" key="4">
    <source>
        <dbReference type="ARBA" id="ARBA00022723"/>
    </source>
</evidence>
<comment type="catalytic activity">
    <reaction evidence="1">
        <text>S-ubiquitinyl-[E2 ubiquitin-conjugating enzyme]-L-cysteine + [acceptor protein]-L-lysine = [E2 ubiquitin-conjugating enzyme]-L-cysteine + N(6)-ubiquitinyl-[acceptor protein]-L-lysine.</text>
        <dbReference type="EC" id="2.3.2.27"/>
    </reaction>
</comment>
<gene>
    <name evidence="11" type="ORF">B0T19DRAFT_402467</name>
</gene>
<dbReference type="GO" id="GO:0016567">
    <property type="term" value="P:protein ubiquitination"/>
    <property type="evidence" value="ECO:0007669"/>
    <property type="project" value="UniProtKB-ARBA"/>
</dbReference>